<keyword evidence="1" id="KW-0378">Hydrolase</keyword>
<dbReference type="PANTHER" id="PTHR42776">
    <property type="entry name" value="SERINE PEPTIDASE S9 FAMILY MEMBER"/>
    <property type="match status" value="1"/>
</dbReference>
<dbReference type="InterPro" id="IPR029058">
    <property type="entry name" value="AB_hydrolase_fold"/>
</dbReference>
<name>A0A136PLK5_9ACTN</name>
<organism evidence="3 4">
    <name type="scientific">Micromonospora rosaria</name>
    <dbReference type="NCBI Taxonomy" id="47874"/>
    <lineage>
        <taxon>Bacteria</taxon>
        <taxon>Bacillati</taxon>
        <taxon>Actinomycetota</taxon>
        <taxon>Actinomycetes</taxon>
        <taxon>Micromonosporales</taxon>
        <taxon>Micromonosporaceae</taxon>
        <taxon>Micromonospora</taxon>
    </lineage>
</organism>
<reference evidence="3 4" key="1">
    <citation type="submission" date="2016-01" db="EMBL/GenBank/DDBJ databases">
        <title>Whole genome sequence and analysis of Micromonospora rosaria DSM 803, which can produce antibacterial substance rosamicin.</title>
        <authorList>
            <person name="Yang H."/>
            <person name="He X."/>
            <person name="Zhu D."/>
        </authorList>
    </citation>
    <scope>NUCLEOTIDE SEQUENCE [LARGE SCALE GENOMIC DNA]</scope>
    <source>
        <strain evidence="3 4">DSM 803</strain>
    </source>
</reference>
<keyword evidence="4" id="KW-1185">Reference proteome</keyword>
<feature type="domain" description="Peptidase S9 prolyl oligopeptidase catalytic" evidence="2">
    <location>
        <begin position="393"/>
        <end position="544"/>
    </location>
</feature>
<dbReference type="Gene3D" id="3.40.50.1820">
    <property type="entry name" value="alpha/beta hydrolase"/>
    <property type="match status" value="1"/>
</dbReference>
<comment type="caution">
    <text evidence="3">The sequence shown here is derived from an EMBL/GenBank/DDBJ whole genome shotgun (WGS) entry which is preliminary data.</text>
</comment>
<evidence type="ECO:0000259" key="2">
    <source>
        <dbReference type="Pfam" id="PF00326"/>
    </source>
</evidence>
<protein>
    <recommendedName>
        <fullName evidence="2">Peptidase S9 prolyl oligopeptidase catalytic domain-containing protein</fullName>
    </recommendedName>
</protein>
<dbReference type="InterPro" id="IPR001375">
    <property type="entry name" value="Peptidase_S9_cat"/>
</dbReference>
<dbReference type="Proteomes" id="UP000070620">
    <property type="component" value="Unassembled WGS sequence"/>
</dbReference>
<evidence type="ECO:0000313" key="4">
    <source>
        <dbReference type="Proteomes" id="UP000070620"/>
    </source>
</evidence>
<dbReference type="AlphaFoldDB" id="A0A136PLK5"/>
<sequence>MLVRPAGDDVDAENPYAQSDAVFDSAVRIWPEPLLRSLWYAARADLAVLDPHLGGRRTLCTGTVVADLAVAPDGRHVLAGIVEDLHDLRGLLTQDLINYRVYDTTRPRQPWNLGRLRHGSLRWTSESQPTLVFCDEGRSDEPTRFWTARLGADPVPIGQVTGLVTAWYPATSETVVLVSRQNGEYRLACSSDDTRILPLPGPVRRLARLEVTSRPVLAAFSRGPDGLRAQHLFRVDNGELILLGSAHYDRTVLHQDGEVRLVERRSGGQVSLTRETVTDARTLHRACLAPPPDPTRITTARLDSGAHYEVRRADQPECLPVMVWLVPVQEQEQDEPAPPSVPAPAAAAPGTPAWTYLPELAVVTLTCPLPWSPTATFDEIADRLRTTMVRLLSVLGEQEGLDTDRVVLGGHSFGAAAGAVLLSLLPGRFQCAVLRNGAYNRTLTPAGFQHEHRPFWQAPDIYDGFTATRVAHRISTPVLLVQSEADTNTSTTVVQARSLYDALVVAGCPVRLVLLHNEDHIVHTRQGILTAAREERAWIRRWLTGSTIDAANRQTEEVG</sequence>
<gene>
    <name evidence="3" type="ORF">AWW66_25090</name>
</gene>
<dbReference type="GO" id="GO:0004252">
    <property type="term" value="F:serine-type endopeptidase activity"/>
    <property type="evidence" value="ECO:0007669"/>
    <property type="project" value="TreeGrafter"/>
</dbReference>
<accession>A0A136PLK5</accession>
<evidence type="ECO:0000313" key="3">
    <source>
        <dbReference type="EMBL" id="KXK59274.1"/>
    </source>
</evidence>
<evidence type="ECO:0000256" key="1">
    <source>
        <dbReference type="ARBA" id="ARBA00022801"/>
    </source>
</evidence>
<dbReference type="Pfam" id="PF00326">
    <property type="entry name" value="Peptidase_S9"/>
    <property type="match status" value="1"/>
</dbReference>
<dbReference type="GO" id="GO:0006508">
    <property type="term" value="P:proteolysis"/>
    <property type="evidence" value="ECO:0007669"/>
    <property type="project" value="InterPro"/>
</dbReference>
<dbReference type="PANTHER" id="PTHR42776:SF28">
    <property type="entry name" value="GLUTAMYL ENDOPEPTIDASE, CHLOROPLASTIC-RELATED"/>
    <property type="match status" value="1"/>
</dbReference>
<dbReference type="SUPFAM" id="SSF53474">
    <property type="entry name" value="alpha/beta-Hydrolases"/>
    <property type="match status" value="1"/>
</dbReference>
<dbReference type="EMBL" id="LRQV01000122">
    <property type="protein sequence ID" value="KXK59274.1"/>
    <property type="molecule type" value="Genomic_DNA"/>
</dbReference>
<proteinExistence type="predicted"/>